<evidence type="ECO:0000313" key="1">
    <source>
        <dbReference type="EMBL" id="KAF2672163.1"/>
    </source>
</evidence>
<dbReference type="Proteomes" id="UP000799302">
    <property type="component" value="Unassembled WGS sequence"/>
</dbReference>
<evidence type="ECO:0000313" key="2">
    <source>
        <dbReference type="Proteomes" id="UP000799302"/>
    </source>
</evidence>
<organism evidence="1 2">
    <name type="scientific">Microthyrium microscopicum</name>
    <dbReference type="NCBI Taxonomy" id="703497"/>
    <lineage>
        <taxon>Eukaryota</taxon>
        <taxon>Fungi</taxon>
        <taxon>Dikarya</taxon>
        <taxon>Ascomycota</taxon>
        <taxon>Pezizomycotina</taxon>
        <taxon>Dothideomycetes</taxon>
        <taxon>Dothideomycetes incertae sedis</taxon>
        <taxon>Microthyriales</taxon>
        <taxon>Microthyriaceae</taxon>
        <taxon>Microthyrium</taxon>
    </lineage>
</organism>
<dbReference type="EMBL" id="MU004232">
    <property type="protein sequence ID" value="KAF2672163.1"/>
    <property type="molecule type" value="Genomic_DNA"/>
</dbReference>
<name>A0A6A6UL16_9PEZI</name>
<dbReference type="AlphaFoldDB" id="A0A6A6UL16"/>
<reference evidence="1" key="1">
    <citation type="journal article" date="2020" name="Stud. Mycol.">
        <title>101 Dothideomycetes genomes: a test case for predicting lifestyles and emergence of pathogens.</title>
        <authorList>
            <person name="Haridas S."/>
            <person name="Albert R."/>
            <person name="Binder M."/>
            <person name="Bloem J."/>
            <person name="Labutti K."/>
            <person name="Salamov A."/>
            <person name="Andreopoulos B."/>
            <person name="Baker S."/>
            <person name="Barry K."/>
            <person name="Bills G."/>
            <person name="Bluhm B."/>
            <person name="Cannon C."/>
            <person name="Castanera R."/>
            <person name="Culley D."/>
            <person name="Daum C."/>
            <person name="Ezra D."/>
            <person name="Gonzalez J."/>
            <person name="Henrissat B."/>
            <person name="Kuo A."/>
            <person name="Liang C."/>
            <person name="Lipzen A."/>
            <person name="Lutzoni F."/>
            <person name="Magnuson J."/>
            <person name="Mondo S."/>
            <person name="Nolan M."/>
            <person name="Ohm R."/>
            <person name="Pangilinan J."/>
            <person name="Park H.-J."/>
            <person name="Ramirez L."/>
            <person name="Alfaro M."/>
            <person name="Sun H."/>
            <person name="Tritt A."/>
            <person name="Yoshinaga Y."/>
            <person name="Zwiers L.-H."/>
            <person name="Turgeon B."/>
            <person name="Goodwin S."/>
            <person name="Spatafora J."/>
            <person name="Crous P."/>
            <person name="Grigoriev I."/>
        </authorList>
    </citation>
    <scope>NUCLEOTIDE SEQUENCE</scope>
    <source>
        <strain evidence="1">CBS 115976</strain>
    </source>
</reference>
<accession>A0A6A6UL16</accession>
<sequence length="639" mass="73798">MSASEGRTLSKSNAQVRYDEHREAVEWRKVKRSLHIQACNPPNAREPVERLVHTAEEELEWRAQWLADQSDTESVTSNYFVDDDGYEIMTGFHQSTGLDREGFSIDNINVNGINRVGEPTIEYLLRPLDPLKEIARDTSPSIYFCRQAPETEVERVEPGPSDRFASRALWRHNPTQFATLPSWETENPVADAGAENKHDAEIESVPVIAAAGKALFNLPVAQAVFEGLKAINIDDIEKYFWAPIPEEMLNWRFIDKNITYATRIQFAETFFKSRSLTLTQTSIQTLVEISNHPLFSQHVKKLVLCLLPFDKPTFPGEDVFSTYRRHKEEDILRSKCQSWQDITTSWSPMQREGLLSLLRSTIMKFPNLKHVQILESRSCSTNSTSSRYDLDDEYIAPTEDQDWANDETNGINQAAKMTSLQMFALMLSVLPPGHIQTFSVKMDSMDLLEWREIEQHLRLDPFLLKVQEVNYSHTQGPYDRFQGFEYFFIPLLYSNIRLRKLKIENIKSHMVGAGRGRWDAANWVETDFEVPAHIDEIEFSNCLLSKQIMASWIQALSRAHPSRIIINNVTLGTYWMDLLKNWVWSPILELRGTLQYTSRYWGERQRWCKRGRNGCVVMKEIRNIDPSGMCTVIVDSLDD</sequence>
<protein>
    <submittedName>
        <fullName evidence="1">Uncharacterized protein</fullName>
    </submittedName>
</protein>
<keyword evidence="2" id="KW-1185">Reference proteome</keyword>
<proteinExistence type="predicted"/>
<gene>
    <name evidence="1" type="ORF">BT63DRAFT_438016</name>
</gene>